<dbReference type="AlphaFoldDB" id="A0A1M5ZZX3"/>
<dbReference type="RefSeq" id="WP_083553571.1">
    <property type="nucleotide sequence ID" value="NZ_FQXU01000012.1"/>
</dbReference>
<accession>A0A1M5ZZX3</accession>
<dbReference type="Pfam" id="PF02492">
    <property type="entry name" value="cobW"/>
    <property type="match status" value="1"/>
</dbReference>
<gene>
    <name evidence="2" type="ORF">SAMN02745941_03558</name>
</gene>
<dbReference type="Proteomes" id="UP000184241">
    <property type="component" value="Unassembled WGS sequence"/>
</dbReference>
<name>A0A1M5ZZX3_9CLOT</name>
<protein>
    <submittedName>
        <fullName evidence="2">CobW/HypB/UreG, nucleotide-binding domain</fullName>
    </submittedName>
</protein>
<sequence length="206" mass="23348">MAKKCTVEIVGGFLSWGKTSFINAYLEETLTKDEKVLIMQCEKGNTEIRDDLKSDDRVVIKEFRSNAQIDKRVLNRAINFHEPHRIIIEANGVQTVNNLIENVDASKGTLGALFVIVDGRIIEIFLKSMGAIILSYIHRANMIIINNCGDLLDEKKNKVEDTIMGLNKDSYILISKSIDSLQEEIKSSKIISKGIYKMITDYFKNM</sequence>
<dbReference type="InterPro" id="IPR027417">
    <property type="entry name" value="P-loop_NTPase"/>
</dbReference>
<proteinExistence type="predicted"/>
<dbReference type="Gene3D" id="3.40.50.300">
    <property type="entry name" value="P-loop containing nucleotide triphosphate hydrolases"/>
    <property type="match status" value="1"/>
</dbReference>
<dbReference type="SUPFAM" id="SSF52540">
    <property type="entry name" value="P-loop containing nucleoside triphosphate hydrolases"/>
    <property type="match status" value="1"/>
</dbReference>
<dbReference type="InterPro" id="IPR003495">
    <property type="entry name" value="CobW/HypB/UreG_nucleotide-bd"/>
</dbReference>
<evidence type="ECO:0000259" key="1">
    <source>
        <dbReference type="Pfam" id="PF02492"/>
    </source>
</evidence>
<evidence type="ECO:0000313" key="2">
    <source>
        <dbReference type="EMBL" id="SHI29802.1"/>
    </source>
</evidence>
<organism evidence="2 3">
    <name type="scientific">Clostridium intestinale DSM 6191</name>
    <dbReference type="NCBI Taxonomy" id="1121320"/>
    <lineage>
        <taxon>Bacteria</taxon>
        <taxon>Bacillati</taxon>
        <taxon>Bacillota</taxon>
        <taxon>Clostridia</taxon>
        <taxon>Eubacteriales</taxon>
        <taxon>Clostridiaceae</taxon>
        <taxon>Clostridium</taxon>
    </lineage>
</organism>
<dbReference type="EMBL" id="FQXU01000012">
    <property type="protein sequence ID" value="SHI29802.1"/>
    <property type="molecule type" value="Genomic_DNA"/>
</dbReference>
<reference evidence="2 3" key="1">
    <citation type="submission" date="2016-11" db="EMBL/GenBank/DDBJ databases">
        <authorList>
            <person name="Jaros S."/>
            <person name="Januszkiewicz K."/>
            <person name="Wedrychowicz H."/>
        </authorList>
    </citation>
    <scope>NUCLEOTIDE SEQUENCE [LARGE SCALE GENOMIC DNA]</scope>
    <source>
        <strain evidence="2 3">DSM 6191</strain>
    </source>
</reference>
<evidence type="ECO:0000313" key="3">
    <source>
        <dbReference type="Proteomes" id="UP000184241"/>
    </source>
</evidence>
<feature type="domain" description="CobW/HypB/UreG nucleotide-binding" evidence="1">
    <location>
        <begin position="7"/>
        <end position="169"/>
    </location>
</feature>